<dbReference type="AlphaFoldDB" id="A0A4Z1STY6"/>
<reference evidence="2 3" key="1">
    <citation type="submission" date="2019-05" db="EMBL/GenBank/DDBJ databases">
        <title>The compact genome of Giardia muris reveals important steps in the evolution of intestinal protozoan parasites.</title>
        <authorList>
            <person name="Xu F."/>
            <person name="Jimenez-Gonzalez A."/>
            <person name="Einarsson E."/>
            <person name="Astvaldsson A."/>
            <person name="Peirasmaki D."/>
            <person name="Eckmann L."/>
            <person name="Andersson J.O."/>
            <person name="Svard S.G."/>
            <person name="Jerlstrom-Hultqvist J."/>
        </authorList>
    </citation>
    <scope>NUCLEOTIDE SEQUENCE [LARGE SCALE GENOMIC DNA]</scope>
    <source>
        <strain evidence="2 3">Roberts-Thomson</strain>
    </source>
</reference>
<organism evidence="2 3">
    <name type="scientific">Giardia muris</name>
    <dbReference type="NCBI Taxonomy" id="5742"/>
    <lineage>
        <taxon>Eukaryota</taxon>
        <taxon>Metamonada</taxon>
        <taxon>Diplomonadida</taxon>
        <taxon>Hexamitidae</taxon>
        <taxon>Giardiinae</taxon>
        <taxon>Giardia</taxon>
    </lineage>
</organism>
<gene>
    <name evidence="2" type="ORF">GMRT_10989</name>
</gene>
<dbReference type="EMBL" id="VDLU01000001">
    <property type="protein sequence ID" value="TNJ29324.1"/>
    <property type="molecule type" value="Genomic_DNA"/>
</dbReference>
<sequence length="302" mass="34414">MNFLTFLRQYAREIGVVIPRNILRILKEALKNDGSLVGIEAAIPLFSTRSQQELELQSCLFTAVRLYKERRDVPATTTIKEEGTREVTMYLDCRGEAGYRDRMADDVKEHTKVVKLQRGDCTIRAGQKCLWTAERKTISDLALSLSDGRLYRQALSKKEKEESDYDHPYTLLLEDCQSAVLNRPDLLQLLMRRLPKGTSVVHTSTPDGTAMLYSEVYSFLAQSPNTKEMTPMQEVASSSEWETFIRTALRHRDATHADAFLREFPSCATLREKGPTYARMRIEALGIERDFASEVSELAHPL</sequence>
<evidence type="ECO:0000259" key="1">
    <source>
        <dbReference type="Pfam" id="PF02732"/>
    </source>
</evidence>
<protein>
    <submittedName>
        <fullName evidence="2">ERCC4 domain-containing protein</fullName>
    </submittedName>
</protein>
<dbReference type="GO" id="GO:0004518">
    <property type="term" value="F:nuclease activity"/>
    <property type="evidence" value="ECO:0007669"/>
    <property type="project" value="InterPro"/>
</dbReference>
<name>A0A4Z1STY6_GIAMU</name>
<dbReference type="VEuPathDB" id="GiardiaDB:GMRT_10989"/>
<dbReference type="InterPro" id="IPR011335">
    <property type="entry name" value="Restrct_endonuc-II-like"/>
</dbReference>
<dbReference type="Gene3D" id="3.40.50.10130">
    <property type="match status" value="1"/>
</dbReference>
<accession>A0A4Z1STY6</accession>
<evidence type="ECO:0000313" key="2">
    <source>
        <dbReference type="EMBL" id="TNJ29324.1"/>
    </source>
</evidence>
<dbReference type="GO" id="GO:0006281">
    <property type="term" value="P:DNA repair"/>
    <property type="evidence" value="ECO:0007669"/>
    <property type="project" value="UniProtKB-ARBA"/>
</dbReference>
<evidence type="ECO:0000313" key="3">
    <source>
        <dbReference type="Proteomes" id="UP000315496"/>
    </source>
</evidence>
<feature type="domain" description="ERCC4" evidence="1">
    <location>
        <begin position="114"/>
        <end position="209"/>
    </location>
</feature>
<dbReference type="InterPro" id="IPR006166">
    <property type="entry name" value="ERCC4_domain"/>
</dbReference>
<comment type="caution">
    <text evidence="2">The sequence shown here is derived from an EMBL/GenBank/DDBJ whole genome shotgun (WGS) entry which is preliminary data.</text>
</comment>
<keyword evidence="3" id="KW-1185">Reference proteome</keyword>
<proteinExistence type="predicted"/>
<dbReference type="GO" id="GO:0003677">
    <property type="term" value="F:DNA binding"/>
    <property type="evidence" value="ECO:0007669"/>
    <property type="project" value="InterPro"/>
</dbReference>
<dbReference type="SUPFAM" id="SSF52980">
    <property type="entry name" value="Restriction endonuclease-like"/>
    <property type="match status" value="1"/>
</dbReference>
<dbReference type="Proteomes" id="UP000315496">
    <property type="component" value="Chromosome 1"/>
</dbReference>
<dbReference type="OrthoDB" id="361020at2759"/>
<dbReference type="Pfam" id="PF02732">
    <property type="entry name" value="ERCC4"/>
    <property type="match status" value="1"/>
</dbReference>